<reference evidence="1 2" key="1">
    <citation type="journal article" date="2007" name="Virology">
        <title>Sequence and annotation of the 369-kb NY-2A and the 345-kb AR158 viruses that infect Chlorella NC64A.</title>
        <authorList>
            <person name="Fitzgerald L.A."/>
            <person name="Graves M.V."/>
            <person name="Li X."/>
            <person name="Feldblyum T."/>
            <person name="Nierman W.C."/>
            <person name="Van Etten J.L."/>
        </authorList>
    </citation>
    <scope>NUCLEOTIDE SEQUENCE [LARGE SCALE GENOMIC DNA]</scope>
    <source>
        <strain evidence="1 2">NY-2A</strain>
    </source>
</reference>
<protein>
    <submittedName>
        <fullName evidence="1">Uncharacterized protein b624R</fullName>
    </submittedName>
</protein>
<evidence type="ECO:0000313" key="2">
    <source>
        <dbReference type="Proteomes" id="UP000202419"/>
    </source>
</evidence>
<dbReference type="EMBL" id="DQ491002">
    <property type="protein sequence ID" value="ABT15023.1"/>
    <property type="molecule type" value="Genomic_DNA"/>
</dbReference>
<proteinExistence type="predicted"/>
<name>A7IXE9_PBCVN</name>
<dbReference type="OrthoDB" id="39397at10239"/>
<dbReference type="GeneID" id="5659237"/>
<organismHost>
    <name type="scientific">Chlorella</name>
    <dbReference type="NCBI Taxonomy" id="3071"/>
</organismHost>
<dbReference type="KEGG" id="vg:5659237"/>
<dbReference type="RefSeq" id="YP_001497820.1">
    <property type="nucleotide sequence ID" value="NC_009898.1"/>
</dbReference>
<organism evidence="1 2">
    <name type="scientific">Paramecium bursaria Chlorella virus NY2A</name>
    <name type="common">PBCV-NY2A</name>
    <dbReference type="NCBI Taxonomy" id="46021"/>
    <lineage>
        <taxon>Viruses</taxon>
        <taxon>Varidnaviria</taxon>
        <taxon>Bamfordvirae</taxon>
        <taxon>Nucleocytoviricota</taxon>
        <taxon>Megaviricetes</taxon>
        <taxon>Algavirales</taxon>
        <taxon>Phycodnaviridae</taxon>
        <taxon>Chlorovirus</taxon>
        <taxon>Chlorovirus americanus</taxon>
    </lineage>
</organism>
<dbReference type="Proteomes" id="UP000202419">
    <property type="component" value="Segment"/>
</dbReference>
<keyword evidence="2" id="KW-1185">Reference proteome</keyword>
<sequence>MTFVVACSRRADLKSPSEHISFSPKITSLEAMKLSMKFVARARASRVLMKYSGSTDQMFTSEYLPARSR</sequence>
<accession>A7IXE9</accession>
<gene>
    <name evidence="1" type="primary">b624R</name>
    <name evidence="1" type="ORF">NY2A_b624R</name>
</gene>
<evidence type="ECO:0000313" key="1">
    <source>
        <dbReference type="EMBL" id="ABT15023.1"/>
    </source>
</evidence>